<keyword evidence="10" id="KW-1185">Reference proteome</keyword>
<dbReference type="InterPro" id="IPR000917">
    <property type="entry name" value="Sulfatase_N"/>
</dbReference>
<feature type="transmembrane region" description="Helical" evidence="7">
    <location>
        <begin position="21"/>
        <end position="39"/>
    </location>
</feature>
<protein>
    <submittedName>
        <fullName evidence="9">Phosphoglycerol transferase and related protein, alkaline phosphatase superfamily</fullName>
    </submittedName>
</protein>
<dbReference type="SUPFAM" id="SSF53649">
    <property type="entry name" value="Alkaline phosphatase-like"/>
    <property type="match status" value="1"/>
</dbReference>
<dbReference type="OrthoDB" id="243547at2"/>
<keyword evidence="3" id="KW-1003">Cell membrane</keyword>
<dbReference type="GO" id="GO:0016740">
    <property type="term" value="F:transferase activity"/>
    <property type="evidence" value="ECO:0007669"/>
    <property type="project" value="UniProtKB-KW"/>
</dbReference>
<dbReference type="InterPro" id="IPR050448">
    <property type="entry name" value="OpgB/LTA_synthase_biosynth"/>
</dbReference>
<dbReference type="Gene3D" id="3.40.720.10">
    <property type="entry name" value="Alkaline Phosphatase, subunit A"/>
    <property type="match status" value="1"/>
</dbReference>
<dbReference type="AlphaFoldDB" id="A0A4P8I9N1"/>
<evidence type="ECO:0000256" key="7">
    <source>
        <dbReference type="SAM" id="Phobius"/>
    </source>
</evidence>
<name>A0A4P8I9N1_9FIRM</name>
<evidence type="ECO:0000256" key="4">
    <source>
        <dbReference type="ARBA" id="ARBA00022692"/>
    </source>
</evidence>
<dbReference type="Pfam" id="PF00884">
    <property type="entry name" value="Sulfatase"/>
    <property type="match status" value="1"/>
</dbReference>
<reference evidence="9 10" key="1">
    <citation type="submission" date="2019-05" db="EMBL/GenBank/DDBJ databases">
        <title>Complete genome sequencing of Anaerostipes rhamnosivorans.</title>
        <authorList>
            <person name="Bui T.P.N."/>
            <person name="de Vos W.M."/>
        </authorList>
    </citation>
    <scope>NUCLEOTIDE SEQUENCE [LARGE SCALE GENOMIC DNA]</scope>
    <source>
        <strain evidence="9 10">1y2</strain>
    </source>
</reference>
<dbReference type="CDD" id="cd16015">
    <property type="entry name" value="LTA_synthase"/>
    <property type="match status" value="1"/>
</dbReference>
<evidence type="ECO:0000313" key="10">
    <source>
        <dbReference type="Proteomes" id="UP000298653"/>
    </source>
</evidence>
<feature type="transmembrane region" description="Helical" evidence="7">
    <location>
        <begin position="346"/>
        <end position="364"/>
    </location>
</feature>
<dbReference type="GO" id="GO:0005886">
    <property type="term" value="C:plasma membrane"/>
    <property type="evidence" value="ECO:0007669"/>
    <property type="project" value="UniProtKB-SubCell"/>
</dbReference>
<evidence type="ECO:0000256" key="6">
    <source>
        <dbReference type="ARBA" id="ARBA00023136"/>
    </source>
</evidence>
<proteinExistence type="predicted"/>
<evidence type="ECO:0000256" key="3">
    <source>
        <dbReference type="ARBA" id="ARBA00022475"/>
    </source>
</evidence>
<dbReference type="PANTHER" id="PTHR47371">
    <property type="entry name" value="LIPOTEICHOIC ACID SYNTHASE"/>
    <property type="match status" value="1"/>
</dbReference>
<evidence type="ECO:0000256" key="5">
    <source>
        <dbReference type="ARBA" id="ARBA00022989"/>
    </source>
</evidence>
<evidence type="ECO:0000256" key="2">
    <source>
        <dbReference type="ARBA" id="ARBA00004936"/>
    </source>
</evidence>
<keyword evidence="9" id="KW-0808">Transferase</keyword>
<dbReference type="InterPro" id="IPR017850">
    <property type="entry name" value="Alkaline_phosphatase_core_sf"/>
</dbReference>
<dbReference type="RefSeq" id="WP_137327800.1">
    <property type="nucleotide sequence ID" value="NZ_CP040058.1"/>
</dbReference>
<keyword evidence="6 7" id="KW-0472">Membrane</keyword>
<feature type="transmembrane region" description="Helical" evidence="7">
    <location>
        <begin position="294"/>
        <end position="313"/>
    </location>
</feature>
<dbReference type="PANTHER" id="PTHR47371:SF3">
    <property type="entry name" value="PHOSPHOGLYCEROL TRANSFERASE I"/>
    <property type="match status" value="1"/>
</dbReference>
<feature type="transmembrane region" description="Helical" evidence="7">
    <location>
        <begin position="376"/>
        <end position="392"/>
    </location>
</feature>
<gene>
    <name evidence="9" type="ORF">AR1Y2_0774</name>
</gene>
<evidence type="ECO:0000313" key="9">
    <source>
        <dbReference type="EMBL" id="QCP34228.1"/>
    </source>
</evidence>
<dbReference type="Proteomes" id="UP000298653">
    <property type="component" value="Chromosome"/>
</dbReference>
<keyword evidence="4 7" id="KW-0812">Transmembrane</keyword>
<feature type="transmembrane region" description="Helical" evidence="7">
    <location>
        <begin position="267"/>
        <end position="287"/>
    </location>
</feature>
<dbReference type="EMBL" id="CP040058">
    <property type="protein sequence ID" value="QCP34228.1"/>
    <property type="molecule type" value="Genomic_DNA"/>
</dbReference>
<evidence type="ECO:0000259" key="8">
    <source>
        <dbReference type="Pfam" id="PF00884"/>
    </source>
</evidence>
<sequence>MNSKSNGFKDKLGKIHNFIHKFGKYFIIACLILFCVLCIKNKDQFAERVAKGVPESGMEKIAIADGDTVEQEFKANFNTAERLDFRVGRNYGDARPGSIDLKIKDSKGNVVFHITPTIEEVDGKTEIKATMRRRELHDDRWYKVIVNQKLKKGETYTYVIKGIGIKKKDPLYIYISKDMGSVFQPLVKNGKKTEVRLCARVMTTQVDMWAIGLTIAIALGLIVLLLIQLNIPEKWNKWLSWALFIINPWLAFYMVEKVFYNPISVMGIFSYALNVIWFYIIFGILLLIFNRTKYAIIVGDLLLYGCAIGNYFVMQFRGTPITPADIWALGTAMDVADHYTLSYNKAAIVATIICLALVIIAWKLDTIKAFRWKQRLVALVLVAALTAGQSFLCTRVNFLESKNVKVEFFNQKKGYKRNGFVLSFLLNVQYLLGTEPEGYSVDKVKDIAKNYTVTTGQNKSLKQKPNVVVIMNETFSDLNVVNKIKTNKEVMPYINSMKENTIKGNMLVSVFGGGTSNSEYEFLTGNSVSSLPLNGNAYTQFVKHQVPSLASQLKEQGYETTAFHPYKPNAWNRQSVYPLLGFDNFLDETSLDESKVKRIRGWVSDESDYDKIIETFEKKKADNPLFMFNVTIQNHGGYLIPDDNFKQEITIKDEKKTETAERYLSLIHESDRAFKKLIDYFKTQKEPTIVVMFGDHQPKLEDDFYELLYGKDLNSLNIKEMQKKYTVPFVIWANYDIKEKDNVNLTSANYLSTLMLQQTNLKLTPYNQYLEELQKQIPAINANGYVTKDGKNVETQNEEDKDKWLTNYQYLQYNSLLDHKHRVDSFFSVKEK</sequence>
<comment type="subcellular location">
    <subcellularLocation>
        <location evidence="1">Cell membrane</location>
        <topology evidence="1">Multi-pass membrane protein</topology>
    </subcellularLocation>
</comment>
<dbReference type="KEGG" id="arf:AR1Y2_0774"/>
<feature type="domain" description="Sulfatase N-terminal" evidence="8">
    <location>
        <begin position="465"/>
        <end position="756"/>
    </location>
</feature>
<organism evidence="9 10">
    <name type="scientific">Anaerostipes rhamnosivorans</name>
    <dbReference type="NCBI Taxonomy" id="1229621"/>
    <lineage>
        <taxon>Bacteria</taxon>
        <taxon>Bacillati</taxon>
        <taxon>Bacillota</taxon>
        <taxon>Clostridia</taxon>
        <taxon>Lachnospirales</taxon>
        <taxon>Lachnospiraceae</taxon>
        <taxon>Anaerostipes</taxon>
    </lineage>
</organism>
<accession>A0A4P8I9N1</accession>
<feature type="transmembrane region" description="Helical" evidence="7">
    <location>
        <begin position="208"/>
        <end position="226"/>
    </location>
</feature>
<evidence type="ECO:0000256" key="1">
    <source>
        <dbReference type="ARBA" id="ARBA00004651"/>
    </source>
</evidence>
<keyword evidence="5 7" id="KW-1133">Transmembrane helix</keyword>
<comment type="pathway">
    <text evidence="2">Cell wall biogenesis; lipoteichoic acid biosynthesis.</text>
</comment>